<evidence type="ECO:0000313" key="1">
    <source>
        <dbReference type="EMBL" id="KAJ3497945.1"/>
    </source>
</evidence>
<comment type="caution">
    <text evidence="1">The sequence shown here is derived from an EMBL/GenBank/DDBJ whole genome shotgun (WGS) entry which is preliminary data.</text>
</comment>
<evidence type="ECO:0000313" key="2">
    <source>
        <dbReference type="Proteomes" id="UP001148737"/>
    </source>
</evidence>
<gene>
    <name evidence="1" type="ORF">NLG97_g1508</name>
</gene>
<protein>
    <submittedName>
        <fullName evidence="1">Uncharacterized protein</fullName>
    </submittedName>
</protein>
<proteinExistence type="predicted"/>
<accession>A0ACC1R3K5</accession>
<sequence length="105" mass="11977">MVSTYVQMLRQADQEIAPLYFILAGFFAWLLLAGFLVSPSTFVSKQNLDMLDKSGHIGQSLAGAVRNVPLLYIAALASFSAMTGLGWLWWKWRRNFIWVTRYIVM</sequence>
<dbReference type="Proteomes" id="UP001148737">
    <property type="component" value="Unassembled WGS sequence"/>
</dbReference>
<name>A0ACC1R3K5_9HYPO</name>
<keyword evidence="2" id="KW-1185">Reference proteome</keyword>
<organism evidence="1 2">
    <name type="scientific">Lecanicillium saksenae</name>
    <dbReference type="NCBI Taxonomy" id="468837"/>
    <lineage>
        <taxon>Eukaryota</taxon>
        <taxon>Fungi</taxon>
        <taxon>Dikarya</taxon>
        <taxon>Ascomycota</taxon>
        <taxon>Pezizomycotina</taxon>
        <taxon>Sordariomycetes</taxon>
        <taxon>Hypocreomycetidae</taxon>
        <taxon>Hypocreales</taxon>
        <taxon>Cordycipitaceae</taxon>
        <taxon>Lecanicillium</taxon>
    </lineage>
</organism>
<dbReference type="EMBL" id="JANAKD010000080">
    <property type="protein sequence ID" value="KAJ3497945.1"/>
    <property type="molecule type" value="Genomic_DNA"/>
</dbReference>
<reference evidence="1" key="1">
    <citation type="submission" date="2022-07" db="EMBL/GenBank/DDBJ databases">
        <title>Genome Sequence of Lecanicillium saksenae.</title>
        <authorList>
            <person name="Buettner E."/>
        </authorList>
    </citation>
    <scope>NUCLEOTIDE SEQUENCE</scope>
    <source>
        <strain evidence="1">VT-O1</strain>
    </source>
</reference>